<evidence type="ECO:0000313" key="2">
    <source>
        <dbReference type="EMBL" id="EFJ68992.1"/>
    </source>
</evidence>
<keyword evidence="1" id="KW-0472">Membrane</keyword>
<dbReference type="Proteomes" id="UP000003672">
    <property type="component" value="Unassembled WGS sequence"/>
</dbReference>
<dbReference type="EMBL" id="ACGO02000004">
    <property type="protein sequence ID" value="EFJ68992.1"/>
    <property type="molecule type" value="Genomic_DNA"/>
</dbReference>
<dbReference type="AlphaFoldDB" id="A0AA86ZP79"/>
<feature type="transmembrane region" description="Helical" evidence="1">
    <location>
        <begin position="7"/>
        <end position="23"/>
    </location>
</feature>
<name>A0AA86ZP79_9LACO</name>
<proteinExistence type="predicted"/>
<keyword evidence="1" id="KW-1133">Transmembrane helix</keyword>
<feature type="transmembrane region" description="Helical" evidence="1">
    <location>
        <begin position="29"/>
        <end position="48"/>
    </location>
</feature>
<reference evidence="2 3" key="1">
    <citation type="submission" date="2010-06" db="EMBL/GenBank/DDBJ databases">
        <authorList>
            <person name="Muzny D."/>
            <person name="Qin X."/>
            <person name="Buhay C."/>
            <person name="Dugan-Rocha S."/>
            <person name="Ding Y."/>
            <person name="Chen G."/>
            <person name="Hawes A."/>
            <person name="Holder M."/>
            <person name="Jhangiani S."/>
            <person name="Johnson A."/>
            <person name="Khan Z."/>
            <person name="Li Z."/>
            <person name="Liu W."/>
            <person name="Liu X."/>
            <person name="Perez L."/>
            <person name="Shen H."/>
            <person name="Wang Q."/>
            <person name="Watt J."/>
            <person name="Xi L."/>
            <person name="Xin Y."/>
            <person name="Zhou J."/>
            <person name="Deng J."/>
            <person name="Jiang H."/>
            <person name="Liu Y."/>
            <person name="Qu J."/>
            <person name="Song X.-Z."/>
            <person name="Zhang L."/>
            <person name="Villasana D."/>
            <person name="Johnson A."/>
            <person name="Liu J."/>
            <person name="Liyanage D."/>
            <person name="Lorensuhewa L."/>
            <person name="Robinson T."/>
            <person name="Song A."/>
            <person name="Song B.-B."/>
            <person name="Dinh H."/>
            <person name="Thornton R."/>
            <person name="Coyle M."/>
            <person name="Francisco L."/>
            <person name="Jackson L."/>
            <person name="Javaid M."/>
            <person name="Korchina V."/>
            <person name="Kovar C."/>
            <person name="Mata R."/>
            <person name="Mathew T."/>
            <person name="Ngo R."/>
            <person name="Nguyen L."/>
            <person name="Nguyen N."/>
            <person name="Okwuonu G."/>
            <person name="Ongeri F."/>
            <person name="Pham C."/>
            <person name="Simmons D."/>
            <person name="Wilczek-Boney K."/>
            <person name="Hale W."/>
            <person name="Jakkamsetti A."/>
            <person name="Pham P."/>
            <person name="Ruth R."/>
            <person name="San Lucas F."/>
            <person name="Warren J."/>
            <person name="Zhang J."/>
            <person name="Zhao Z."/>
            <person name="Zhou C."/>
            <person name="Zhu D."/>
            <person name="Lee S."/>
            <person name="Bess C."/>
            <person name="Blankenburg K."/>
            <person name="Forbes L."/>
            <person name="Fu Q."/>
            <person name="Gubbala S."/>
            <person name="Hirani K."/>
            <person name="Jayaseelan J.C."/>
            <person name="Lara F."/>
            <person name="Munidasa M."/>
            <person name="Palculict T."/>
            <person name="Patil S."/>
            <person name="Pu L.-L."/>
            <person name="Saada N."/>
            <person name="Tang L."/>
            <person name="Weissenberger G."/>
            <person name="Zhu Y."/>
            <person name="Hemphill L."/>
            <person name="Shang Y."/>
            <person name="Youmans B."/>
            <person name="Ayvaz T."/>
            <person name="Ross M."/>
            <person name="Santibanez J."/>
            <person name="Aqrawi P."/>
            <person name="Gross S."/>
            <person name="Joshi V."/>
            <person name="Fowler G."/>
            <person name="Nazareth L."/>
            <person name="Reid J."/>
            <person name="Worley K."/>
            <person name="Petrosino J."/>
            <person name="Highlander S."/>
            <person name="Gibbs R."/>
        </authorList>
    </citation>
    <scope>NUCLEOTIDE SEQUENCE [LARGE SCALE GENOMIC DNA]</scope>
    <source>
        <strain evidence="2 3">JV-V03</strain>
    </source>
</reference>
<gene>
    <name evidence="2" type="ORF">HMPREF0514_11759</name>
</gene>
<organism evidence="2 3">
    <name type="scientific">Lactobacillus paragasseri JV-V03</name>
    <dbReference type="NCBI Taxonomy" id="525326"/>
    <lineage>
        <taxon>Bacteria</taxon>
        <taxon>Bacillati</taxon>
        <taxon>Bacillota</taxon>
        <taxon>Bacilli</taxon>
        <taxon>Lactobacillales</taxon>
        <taxon>Lactobacillaceae</taxon>
        <taxon>Lactobacillus</taxon>
    </lineage>
</organism>
<evidence type="ECO:0000313" key="3">
    <source>
        <dbReference type="Proteomes" id="UP000003672"/>
    </source>
</evidence>
<sequence>MKHIKEFLISYVLVLMTYFLDGGRFRPFAALIMTLVLTSVGYLVGKLYDIHKRKSK</sequence>
<accession>A0AA86ZP79</accession>
<keyword evidence="1" id="KW-0812">Transmembrane</keyword>
<comment type="caution">
    <text evidence="2">The sequence shown here is derived from an EMBL/GenBank/DDBJ whole genome shotgun (WGS) entry which is preliminary data.</text>
</comment>
<protein>
    <submittedName>
        <fullName evidence="2">Uncharacterized protein</fullName>
    </submittedName>
</protein>
<evidence type="ECO:0000256" key="1">
    <source>
        <dbReference type="SAM" id="Phobius"/>
    </source>
</evidence>